<evidence type="ECO:0000256" key="1">
    <source>
        <dbReference type="SAM" id="Coils"/>
    </source>
</evidence>
<accession>A0ABR0TIR8</accession>
<gene>
    <name evidence="3" type="ORF">QM012_009572</name>
</gene>
<keyword evidence="4" id="KW-1185">Reference proteome</keyword>
<evidence type="ECO:0000313" key="3">
    <source>
        <dbReference type="EMBL" id="KAK6003801.1"/>
    </source>
</evidence>
<evidence type="ECO:0000313" key="4">
    <source>
        <dbReference type="Proteomes" id="UP001341245"/>
    </source>
</evidence>
<reference evidence="3 4" key="1">
    <citation type="submission" date="2023-11" db="EMBL/GenBank/DDBJ databases">
        <title>Draft genome sequence and annotation of the polyextremotolerant black yeast-like fungus Aureobasidium pullulans NRRL 62042.</title>
        <authorList>
            <person name="Dielentheis-Frenken M.R.E."/>
            <person name="Wibberg D."/>
            <person name="Blank L.M."/>
            <person name="Tiso T."/>
        </authorList>
    </citation>
    <scope>NUCLEOTIDE SEQUENCE [LARGE SCALE GENOMIC DNA]</scope>
    <source>
        <strain evidence="3 4">NRRL 62042</strain>
    </source>
</reference>
<organism evidence="3 4">
    <name type="scientific">Aureobasidium pullulans</name>
    <name type="common">Black yeast</name>
    <name type="synonym">Pullularia pullulans</name>
    <dbReference type="NCBI Taxonomy" id="5580"/>
    <lineage>
        <taxon>Eukaryota</taxon>
        <taxon>Fungi</taxon>
        <taxon>Dikarya</taxon>
        <taxon>Ascomycota</taxon>
        <taxon>Pezizomycotina</taxon>
        <taxon>Dothideomycetes</taxon>
        <taxon>Dothideomycetidae</taxon>
        <taxon>Dothideales</taxon>
        <taxon>Saccotheciaceae</taxon>
        <taxon>Aureobasidium</taxon>
    </lineage>
</organism>
<feature type="region of interest" description="Disordered" evidence="2">
    <location>
        <begin position="71"/>
        <end position="92"/>
    </location>
</feature>
<name>A0ABR0TIR8_AURPU</name>
<comment type="caution">
    <text evidence="3">The sequence shown here is derived from an EMBL/GenBank/DDBJ whole genome shotgun (WGS) entry which is preliminary data.</text>
</comment>
<protein>
    <submittedName>
        <fullName evidence="3">Uncharacterized protein</fullName>
    </submittedName>
</protein>
<sequence>MSSFELSNHVEAGKEDARDLVGHLKALQQTLKDTDADTSILQALNICVFKAQELSTESFLFIEKEANKYVSHQTSPPEIQSNRTPDNDSLDSAKKMTSFLTNRVISKTIDHLASQAHTHFPQNNLAVLVLRYYFEGCDGATNRRSLEARLRDAGELVGSLGDYPWTSEFEDVLERYRNKVDKLALEVVVEEVKVMVERQAWICFGVD</sequence>
<dbReference type="Proteomes" id="UP001341245">
    <property type="component" value="Unassembled WGS sequence"/>
</dbReference>
<evidence type="ECO:0000256" key="2">
    <source>
        <dbReference type="SAM" id="MobiDB-lite"/>
    </source>
</evidence>
<keyword evidence="1" id="KW-0175">Coiled coil</keyword>
<dbReference type="EMBL" id="JASGXD010000009">
    <property type="protein sequence ID" value="KAK6003801.1"/>
    <property type="molecule type" value="Genomic_DNA"/>
</dbReference>
<proteinExistence type="predicted"/>
<feature type="coiled-coil region" evidence="1">
    <location>
        <begin position="166"/>
        <end position="193"/>
    </location>
</feature>
<feature type="compositionally biased region" description="Polar residues" evidence="2">
    <location>
        <begin position="71"/>
        <end position="84"/>
    </location>
</feature>